<evidence type="ECO:0000256" key="2">
    <source>
        <dbReference type="SAM" id="Phobius"/>
    </source>
</evidence>
<keyword evidence="2" id="KW-0812">Transmembrane</keyword>
<organism evidence="3 4">
    <name type="scientific">Micromonospora sonneratiae</name>
    <dbReference type="NCBI Taxonomy" id="1184706"/>
    <lineage>
        <taxon>Bacteria</taxon>
        <taxon>Bacillati</taxon>
        <taxon>Actinomycetota</taxon>
        <taxon>Actinomycetes</taxon>
        <taxon>Micromonosporales</taxon>
        <taxon>Micromonosporaceae</taxon>
        <taxon>Micromonospora</taxon>
    </lineage>
</organism>
<reference evidence="4" key="1">
    <citation type="journal article" date="2019" name="Int. J. Syst. Evol. Microbiol.">
        <title>The Global Catalogue of Microorganisms (GCM) 10K type strain sequencing project: providing services to taxonomists for standard genome sequencing and annotation.</title>
        <authorList>
            <consortium name="The Broad Institute Genomics Platform"/>
            <consortium name="The Broad Institute Genome Sequencing Center for Infectious Disease"/>
            <person name="Wu L."/>
            <person name="Ma J."/>
        </authorList>
    </citation>
    <scope>NUCLEOTIDE SEQUENCE [LARGE SCALE GENOMIC DNA]</scope>
    <source>
        <strain evidence="4">JCM 31037</strain>
    </source>
</reference>
<dbReference type="EMBL" id="JBHTMP010000026">
    <property type="protein sequence ID" value="MFD1322985.1"/>
    <property type="molecule type" value="Genomic_DNA"/>
</dbReference>
<evidence type="ECO:0000313" key="4">
    <source>
        <dbReference type="Proteomes" id="UP001597260"/>
    </source>
</evidence>
<proteinExistence type="predicted"/>
<sequence length="146" mass="14967">MTEQATPPTPPQPGAPVPPGAPVEGMGPAPKAPSVAGGIVKRIIGAVIVAVVIGVGGLAWKYFTGAPETASVGDCLAGGSAEEMKTVKCDDATAEYKIVGKVENKTESEFRQSEDICSAFPTTESGYWEGKKGGTGYVLCLEPVKK</sequence>
<dbReference type="Proteomes" id="UP001597260">
    <property type="component" value="Unassembled WGS sequence"/>
</dbReference>
<accession>A0ABW3YHM7</accession>
<gene>
    <name evidence="3" type="ORF">ACFQ4H_17990</name>
</gene>
<feature type="compositionally biased region" description="Pro residues" evidence="1">
    <location>
        <begin position="7"/>
        <end position="21"/>
    </location>
</feature>
<keyword evidence="4" id="KW-1185">Reference proteome</keyword>
<keyword evidence="2" id="KW-0472">Membrane</keyword>
<feature type="region of interest" description="Disordered" evidence="1">
    <location>
        <begin position="1"/>
        <end position="32"/>
    </location>
</feature>
<feature type="compositionally biased region" description="Low complexity" evidence="1">
    <location>
        <begin position="22"/>
        <end position="32"/>
    </location>
</feature>
<evidence type="ECO:0000256" key="1">
    <source>
        <dbReference type="SAM" id="MobiDB-lite"/>
    </source>
</evidence>
<protein>
    <submittedName>
        <fullName evidence="3">Uncharacterized protein</fullName>
    </submittedName>
</protein>
<feature type="transmembrane region" description="Helical" evidence="2">
    <location>
        <begin position="43"/>
        <end position="63"/>
    </location>
</feature>
<dbReference type="RefSeq" id="WP_377572137.1">
    <property type="nucleotide sequence ID" value="NZ_JBHTMP010000026.1"/>
</dbReference>
<name>A0ABW3YHM7_9ACTN</name>
<keyword evidence="2" id="KW-1133">Transmembrane helix</keyword>
<evidence type="ECO:0000313" key="3">
    <source>
        <dbReference type="EMBL" id="MFD1322985.1"/>
    </source>
</evidence>
<comment type="caution">
    <text evidence="3">The sequence shown here is derived from an EMBL/GenBank/DDBJ whole genome shotgun (WGS) entry which is preliminary data.</text>
</comment>